<reference evidence="4" key="1">
    <citation type="submission" date="2022-04" db="EMBL/GenBank/DDBJ databases">
        <title>Alcanivorax sp. CY1518 draft genome sequence.</title>
        <authorList>
            <person name="Zhao G."/>
            <person name="An M."/>
        </authorList>
    </citation>
    <scope>NUCLEOTIDE SEQUENCE</scope>
    <source>
        <strain evidence="4">CY1518</strain>
    </source>
</reference>
<feature type="DNA-binding region" description="H-T-H motif" evidence="2">
    <location>
        <begin position="28"/>
        <end position="47"/>
    </location>
</feature>
<dbReference type="Pfam" id="PF17939">
    <property type="entry name" value="TetR_C_30"/>
    <property type="match status" value="1"/>
</dbReference>
<organism evidence="4 5">
    <name type="scientific">Alcanivorax quisquiliarum</name>
    <dbReference type="NCBI Taxonomy" id="2933565"/>
    <lineage>
        <taxon>Bacteria</taxon>
        <taxon>Pseudomonadati</taxon>
        <taxon>Pseudomonadota</taxon>
        <taxon>Gammaproteobacteria</taxon>
        <taxon>Oceanospirillales</taxon>
        <taxon>Alcanivoracaceae</taxon>
        <taxon>Alcanivorax</taxon>
    </lineage>
</organism>
<dbReference type="PROSITE" id="PS50977">
    <property type="entry name" value="HTH_TETR_2"/>
    <property type="match status" value="1"/>
</dbReference>
<dbReference type="InterPro" id="IPR050109">
    <property type="entry name" value="HTH-type_TetR-like_transc_reg"/>
</dbReference>
<dbReference type="Gene3D" id="1.10.357.10">
    <property type="entry name" value="Tetracycline Repressor, domain 2"/>
    <property type="match status" value="1"/>
</dbReference>
<dbReference type="InterPro" id="IPR041586">
    <property type="entry name" value="PsrA_TetR_C"/>
</dbReference>
<keyword evidence="5" id="KW-1185">Reference proteome</keyword>
<proteinExistence type="predicted"/>
<keyword evidence="1 2" id="KW-0238">DNA-binding</keyword>
<dbReference type="SUPFAM" id="SSF46689">
    <property type="entry name" value="Homeodomain-like"/>
    <property type="match status" value="1"/>
</dbReference>
<dbReference type="PROSITE" id="PS01081">
    <property type="entry name" value="HTH_TETR_1"/>
    <property type="match status" value="1"/>
</dbReference>
<evidence type="ECO:0000259" key="3">
    <source>
        <dbReference type="PROSITE" id="PS50977"/>
    </source>
</evidence>
<dbReference type="Proteomes" id="UP001165524">
    <property type="component" value="Unassembled WGS sequence"/>
</dbReference>
<evidence type="ECO:0000256" key="2">
    <source>
        <dbReference type="PROSITE-ProRule" id="PRU00335"/>
    </source>
</evidence>
<sequence length="213" mass="23169">MAAQTGTVQRILDTAEVLFAEKGFAETSLRAITSKAGVNLAAVNYHFGSKEALIQAVFERFLTPFCTALDARMDELAEADEAPGLDRLLALVSGLALTSQAKETHRIALFFRLCGLAYTQAQGHLRRYLREQYGAVFKRFLRVLNAAAPDVPPMELFWRIHFGLGAAVFALSSMDSLRAICKSDFGVELGVADVNQRLLPFIVGGIRSGDAAS</sequence>
<evidence type="ECO:0000313" key="5">
    <source>
        <dbReference type="Proteomes" id="UP001165524"/>
    </source>
</evidence>
<feature type="domain" description="HTH tetR-type" evidence="3">
    <location>
        <begin position="5"/>
        <end position="65"/>
    </location>
</feature>
<evidence type="ECO:0000256" key="1">
    <source>
        <dbReference type="ARBA" id="ARBA00023125"/>
    </source>
</evidence>
<dbReference type="Pfam" id="PF00440">
    <property type="entry name" value="TetR_N"/>
    <property type="match status" value="1"/>
</dbReference>
<dbReference type="RefSeq" id="WP_246947798.1">
    <property type="nucleotide sequence ID" value="NZ_JALKII010000001.1"/>
</dbReference>
<dbReference type="InterPro" id="IPR036271">
    <property type="entry name" value="Tet_transcr_reg_TetR-rel_C_sf"/>
</dbReference>
<protein>
    <submittedName>
        <fullName evidence="4">TetR family transcriptional regulator</fullName>
    </submittedName>
</protein>
<dbReference type="InterPro" id="IPR023772">
    <property type="entry name" value="DNA-bd_HTH_TetR-type_CS"/>
</dbReference>
<name>A0ABT0E4G1_9GAMM</name>
<evidence type="ECO:0000313" key="4">
    <source>
        <dbReference type="EMBL" id="MCK0536517.1"/>
    </source>
</evidence>
<dbReference type="PANTHER" id="PTHR30055:SF235">
    <property type="entry name" value="TRANSCRIPTIONAL REGULATORY PROTEIN"/>
    <property type="match status" value="1"/>
</dbReference>
<dbReference type="InterPro" id="IPR001647">
    <property type="entry name" value="HTH_TetR"/>
</dbReference>
<dbReference type="PANTHER" id="PTHR30055">
    <property type="entry name" value="HTH-TYPE TRANSCRIPTIONAL REGULATOR RUTR"/>
    <property type="match status" value="1"/>
</dbReference>
<gene>
    <name evidence="4" type="ORF">MU846_02220</name>
</gene>
<dbReference type="InterPro" id="IPR009057">
    <property type="entry name" value="Homeodomain-like_sf"/>
</dbReference>
<accession>A0ABT0E4G1</accession>
<comment type="caution">
    <text evidence="4">The sequence shown here is derived from an EMBL/GenBank/DDBJ whole genome shotgun (WGS) entry which is preliminary data.</text>
</comment>
<dbReference type="PRINTS" id="PR00455">
    <property type="entry name" value="HTHTETR"/>
</dbReference>
<dbReference type="EMBL" id="JALKII010000001">
    <property type="protein sequence ID" value="MCK0536517.1"/>
    <property type="molecule type" value="Genomic_DNA"/>
</dbReference>
<dbReference type="SUPFAM" id="SSF48498">
    <property type="entry name" value="Tetracyclin repressor-like, C-terminal domain"/>
    <property type="match status" value="1"/>
</dbReference>